<comment type="pathway">
    <text evidence="1">Cofactor biosynthesis; adenosylcobalamin biosynthesis.</text>
</comment>
<dbReference type="InterPro" id="IPR006366">
    <property type="entry name" value="CobA/CysG_C"/>
</dbReference>
<sequence length="278" mass="30290">MERKMKGSKPQQTQVTLVGAGPGDPDLLTLRAVRAIENADVIIYDNLVSEGIRELFPSDVTQLYVGKAKNCHSYTQKEINQTLLDQALAGKTVCRVKGGDAFVFGRGGEEMLWLAQHGIEVSVVPGITAASGCTTYADIPLTHRGLAQSCTFITAHAEKSLEVKWRALAELNQTIVIYMGLSKAQWISDNLIESGMAATTPVAIIEKGCCPEQRTYIGQLSDLEQIKQQHRIQSPALIVIGKVVTVAEQMQWLSQLNTRAAIESGTAQNKQQKLKLSA</sequence>
<dbReference type="Pfam" id="PF00590">
    <property type="entry name" value="TP_methylase"/>
    <property type="match status" value="1"/>
</dbReference>
<dbReference type="EMBL" id="CAKLCM010000002">
    <property type="protein sequence ID" value="CAH0525540.1"/>
    <property type="molecule type" value="Genomic_DNA"/>
</dbReference>
<evidence type="ECO:0000259" key="9">
    <source>
        <dbReference type="Pfam" id="PF00590"/>
    </source>
</evidence>
<dbReference type="InterPro" id="IPR014776">
    <property type="entry name" value="4pyrrole_Mease_sub2"/>
</dbReference>
<dbReference type="PANTHER" id="PTHR45790:SF3">
    <property type="entry name" value="S-ADENOSYL-L-METHIONINE-DEPENDENT UROPORPHYRINOGEN III METHYLTRANSFERASE, CHLOROPLASTIC"/>
    <property type="match status" value="1"/>
</dbReference>
<keyword evidence="7" id="KW-0627">Porphyrin biosynthesis</keyword>
<keyword evidence="4" id="KW-0489">Methyltransferase</keyword>
<feature type="domain" description="Tetrapyrrole methylase" evidence="9">
    <location>
        <begin position="15"/>
        <end position="223"/>
    </location>
</feature>
<evidence type="ECO:0000256" key="5">
    <source>
        <dbReference type="ARBA" id="ARBA00022679"/>
    </source>
</evidence>
<comment type="pathway">
    <text evidence="8">Porphyrin-containing compound metabolism; siroheme biosynthesis; precorrin-2 from uroporphyrinogen III: step 1/1.</text>
</comment>
<evidence type="ECO:0000256" key="7">
    <source>
        <dbReference type="ARBA" id="ARBA00023244"/>
    </source>
</evidence>
<proteinExistence type="inferred from homology"/>
<evidence type="ECO:0000313" key="11">
    <source>
        <dbReference type="Proteomes" id="UP000838160"/>
    </source>
</evidence>
<evidence type="ECO:0000256" key="3">
    <source>
        <dbReference type="ARBA" id="ARBA00012162"/>
    </source>
</evidence>
<dbReference type="PROSITE" id="PS00839">
    <property type="entry name" value="SUMT_1"/>
    <property type="match status" value="1"/>
</dbReference>
<evidence type="ECO:0000256" key="1">
    <source>
        <dbReference type="ARBA" id="ARBA00004953"/>
    </source>
</evidence>
<dbReference type="Proteomes" id="UP000838160">
    <property type="component" value="Unassembled WGS sequence"/>
</dbReference>
<keyword evidence="5" id="KW-0808">Transferase</keyword>
<dbReference type="NCBIfam" id="TIGR01469">
    <property type="entry name" value="cobA_cysG_Cterm"/>
    <property type="match status" value="1"/>
</dbReference>
<dbReference type="InterPro" id="IPR014777">
    <property type="entry name" value="4pyrrole_Mease_sub1"/>
</dbReference>
<dbReference type="NCBIfam" id="NF004790">
    <property type="entry name" value="PRK06136.1"/>
    <property type="match status" value="1"/>
</dbReference>
<keyword evidence="11" id="KW-1185">Reference proteome</keyword>
<dbReference type="InterPro" id="IPR035996">
    <property type="entry name" value="4pyrrol_Methylase_sf"/>
</dbReference>
<evidence type="ECO:0000313" key="10">
    <source>
        <dbReference type="EMBL" id="CAH0525540.1"/>
    </source>
</evidence>
<evidence type="ECO:0000256" key="4">
    <source>
        <dbReference type="ARBA" id="ARBA00022603"/>
    </source>
</evidence>
<evidence type="ECO:0000256" key="6">
    <source>
        <dbReference type="ARBA" id="ARBA00022691"/>
    </source>
</evidence>
<dbReference type="Gene3D" id="3.30.950.10">
    <property type="entry name" value="Methyltransferase, Cobalt-precorrin-4 Transmethylase, Domain 2"/>
    <property type="match status" value="1"/>
</dbReference>
<dbReference type="Gene3D" id="3.40.1010.10">
    <property type="entry name" value="Cobalt-precorrin-4 Transmethylase, Domain 1"/>
    <property type="match status" value="1"/>
</dbReference>
<dbReference type="CDD" id="cd11642">
    <property type="entry name" value="SUMT"/>
    <property type="match status" value="1"/>
</dbReference>
<name>A0ABN8DIC7_9VIBR</name>
<comment type="similarity">
    <text evidence="2">Belongs to the precorrin methyltransferase family.</text>
</comment>
<accession>A0ABN8DIC7</accession>
<keyword evidence="6" id="KW-0949">S-adenosyl-L-methionine</keyword>
<dbReference type="PANTHER" id="PTHR45790">
    <property type="entry name" value="SIROHEME SYNTHASE-RELATED"/>
    <property type="match status" value="1"/>
</dbReference>
<reference evidence="10" key="1">
    <citation type="submission" date="2021-12" db="EMBL/GenBank/DDBJ databases">
        <authorList>
            <person name="Rodrigo-Torres L."/>
            <person name="Arahal R. D."/>
            <person name="Lucena T."/>
        </authorList>
    </citation>
    <scope>NUCLEOTIDE SEQUENCE</scope>
    <source>
        <strain evidence="10">CECT 8226</strain>
    </source>
</reference>
<organism evidence="10 11">
    <name type="scientific">Vibrio hippocampi</name>
    <dbReference type="NCBI Taxonomy" id="654686"/>
    <lineage>
        <taxon>Bacteria</taxon>
        <taxon>Pseudomonadati</taxon>
        <taxon>Pseudomonadota</taxon>
        <taxon>Gammaproteobacteria</taxon>
        <taxon>Vibrionales</taxon>
        <taxon>Vibrionaceae</taxon>
        <taxon>Vibrio</taxon>
    </lineage>
</organism>
<protein>
    <recommendedName>
        <fullName evidence="3">uroporphyrinogen-III C-methyltransferase</fullName>
        <ecNumber evidence="3">2.1.1.107</ecNumber>
    </recommendedName>
</protein>
<gene>
    <name evidence="10" type="primary">cysG_2</name>
    <name evidence="10" type="ORF">VHP8226_01067</name>
</gene>
<evidence type="ECO:0000256" key="2">
    <source>
        <dbReference type="ARBA" id="ARBA00005879"/>
    </source>
</evidence>
<dbReference type="InterPro" id="IPR050161">
    <property type="entry name" value="Siro_Cobalamin_biosynth"/>
</dbReference>
<evidence type="ECO:0000256" key="8">
    <source>
        <dbReference type="ARBA" id="ARBA00025705"/>
    </source>
</evidence>
<dbReference type="InterPro" id="IPR003043">
    <property type="entry name" value="Uropor_MeTrfase_CS"/>
</dbReference>
<dbReference type="EC" id="2.1.1.107" evidence="3"/>
<dbReference type="SUPFAM" id="SSF53790">
    <property type="entry name" value="Tetrapyrrole methylase"/>
    <property type="match status" value="1"/>
</dbReference>
<dbReference type="InterPro" id="IPR000878">
    <property type="entry name" value="4pyrrol_Mease"/>
</dbReference>
<comment type="caution">
    <text evidence="10">The sequence shown here is derived from an EMBL/GenBank/DDBJ whole genome shotgun (WGS) entry which is preliminary data.</text>
</comment>